<feature type="region of interest" description="Disordered" evidence="1">
    <location>
        <begin position="38"/>
        <end position="58"/>
    </location>
</feature>
<organism evidence="2 3">
    <name type="scientific">Mycena pura</name>
    <dbReference type="NCBI Taxonomy" id="153505"/>
    <lineage>
        <taxon>Eukaryota</taxon>
        <taxon>Fungi</taxon>
        <taxon>Dikarya</taxon>
        <taxon>Basidiomycota</taxon>
        <taxon>Agaricomycotina</taxon>
        <taxon>Agaricomycetes</taxon>
        <taxon>Agaricomycetidae</taxon>
        <taxon>Agaricales</taxon>
        <taxon>Marasmiineae</taxon>
        <taxon>Mycenaceae</taxon>
        <taxon>Mycena</taxon>
    </lineage>
</organism>
<name>A0AAD6Y2Z8_9AGAR</name>
<keyword evidence="3" id="KW-1185">Reference proteome</keyword>
<dbReference type="AlphaFoldDB" id="A0AAD6Y2Z8"/>
<proteinExistence type="predicted"/>
<sequence length="149" mass="16079">MSEWRWDVLPGLLLPPAPPLLAGASVLSHLEKRLKRRSACGDDEKENGGFGAGGVTMSRSSPSAKSFTLAESYPQPFPHTYLFLERHAFLSCTILHNTIVSSPTRLVSVIAKGRNVTCFHLLRFNVMTHVEILGSAFGGNGAVPTDGTC</sequence>
<accession>A0AAD6Y2Z8</accession>
<evidence type="ECO:0000313" key="2">
    <source>
        <dbReference type="EMBL" id="KAJ7191960.1"/>
    </source>
</evidence>
<dbReference type="Proteomes" id="UP001219525">
    <property type="component" value="Unassembled WGS sequence"/>
</dbReference>
<gene>
    <name evidence="2" type="ORF">GGX14DRAFT_596689</name>
</gene>
<reference evidence="2" key="1">
    <citation type="submission" date="2023-03" db="EMBL/GenBank/DDBJ databases">
        <title>Massive genome expansion in bonnet fungi (Mycena s.s.) driven by repeated elements and novel gene families across ecological guilds.</title>
        <authorList>
            <consortium name="Lawrence Berkeley National Laboratory"/>
            <person name="Harder C.B."/>
            <person name="Miyauchi S."/>
            <person name="Viragh M."/>
            <person name="Kuo A."/>
            <person name="Thoen E."/>
            <person name="Andreopoulos B."/>
            <person name="Lu D."/>
            <person name="Skrede I."/>
            <person name="Drula E."/>
            <person name="Henrissat B."/>
            <person name="Morin E."/>
            <person name="Kohler A."/>
            <person name="Barry K."/>
            <person name="LaButti K."/>
            <person name="Morin E."/>
            <person name="Salamov A."/>
            <person name="Lipzen A."/>
            <person name="Mereny Z."/>
            <person name="Hegedus B."/>
            <person name="Baldrian P."/>
            <person name="Stursova M."/>
            <person name="Weitz H."/>
            <person name="Taylor A."/>
            <person name="Grigoriev I.V."/>
            <person name="Nagy L.G."/>
            <person name="Martin F."/>
            <person name="Kauserud H."/>
        </authorList>
    </citation>
    <scope>NUCLEOTIDE SEQUENCE</scope>
    <source>
        <strain evidence="2">9144</strain>
    </source>
</reference>
<evidence type="ECO:0000313" key="3">
    <source>
        <dbReference type="Proteomes" id="UP001219525"/>
    </source>
</evidence>
<dbReference type="EMBL" id="JARJCW010000126">
    <property type="protein sequence ID" value="KAJ7191960.1"/>
    <property type="molecule type" value="Genomic_DNA"/>
</dbReference>
<protein>
    <submittedName>
        <fullName evidence="2">Uncharacterized protein</fullName>
    </submittedName>
</protein>
<comment type="caution">
    <text evidence="2">The sequence shown here is derived from an EMBL/GenBank/DDBJ whole genome shotgun (WGS) entry which is preliminary data.</text>
</comment>
<evidence type="ECO:0000256" key="1">
    <source>
        <dbReference type="SAM" id="MobiDB-lite"/>
    </source>
</evidence>